<keyword evidence="1" id="KW-1133">Transmembrane helix</keyword>
<dbReference type="Proteomes" id="UP000326852">
    <property type="component" value="Unassembled WGS sequence"/>
</dbReference>
<dbReference type="InterPro" id="IPR052529">
    <property type="entry name" value="Bact_Transport_Assoc"/>
</dbReference>
<feature type="signal peptide" evidence="2">
    <location>
        <begin position="1"/>
        <end position="18"/>
    </location>
</feature>
<feature type="transmembrane region" description="Helical" evidence="1">
    <location>
        <begin position="208"/>
        <end position="226"/>
    </location>
</feature>
<evidence type="ECO:0000256" key="2">
    <source>
        <dbReference type="SAM" id="SignalP"/>
    </source>
</evidence>
<dbReference type="EMBL" id="VTFX01000006">
    <property type="protein sequence ID" value="KAD3456027.1"/>
    <property type="molecule type" value="Genomic_DNA"/>
</dbReference>
<proteinExistence type="predicted"/>
<gene>
    <name evidence="4" type="ORF">GD627_15070</name>
</gene>
<comment type="caution">
    <text evidence="4">The sequence shown here is derived from an EMBL/GenBank/DDBJ whole genome shotgun (WGS) entry which is preliminary data.</text>
</comment>
<feature type="transmembrane region" description="Helical" evidence="1">
    <location>
        <begin position="309"/>
        <end position="331"/>
    </location>
</feature>
<dbReference type="Pfam" id="PF07786">
    <property type="entry name" value="HGSNAT_cat"/>
    <property type="match status" value="1"/>
</dbReference>
<dbReference type="PANTHER" id="PTHR30590">
    <property type="entry name" value="INNER MEMBRANE PROTEIN"/>
    <property type="match status" value="1"/>
</dbReference>
<sequence length="418" mass="44368">MALIACVFPVLCARPAWAPETDEGILHMSPSTTRLSGVDAARGLALFGMMAIHVLPEAGDDSQPSLVWLLFAGKAAALFALLAGISLAFITRTARAEQGRSLAAARWAVAARAGLIAALGLAIAYVDMPAFIILAYYGAMFLLAVPFLGVSTRTLLVAAAAFAVLGPVLMQVLRDSLPEPGYDPTFATVLTEPGVFVSQLLLTGTYPAIPWMAYVCVGLAIGRLPLVRTAVQLKLLGAGAVLAAAAWLGSVLLLDGPGQGFDRLVLTDPDLVASEIRDVMVWGPEGYLPTSSWWWLAIVAPHTTTPLDLLHTIGVAAAVVGAMLLLARFAGKVLIVLSAPGRMTLTLYCAHLLFLGTGALADRPYLSFWLQTGVFIVFAVIWQRAGRQGPLEKFVTRGSNAVKEAALRRHPDPQPERR</sequence>
<evidence type="ECO:0000256" key="1">
    <source>
        <dbReference type="SAM" id="Phobius"/>
    </source>
</evidence>
<dbReference type="PANTHER" id="PTHR30590:SF3">
    <property type="entry name" value="HYPOTHETICAL MEMBRANE SPANNING PROTEIN"/>
    <property type="match status" value="1"/>
</dbReference>
<keyword evidence="1" id="KW-0472">Membrane</keyword>
<feature type="chain" id="PRO_5039430330" evidence="2">
    <location>
        <begin position="19"/>
        <end position="418"/>
    </location>
</feature>
<reference evidence="4 5" key="1">
    <citation type="submission" date="2019-08" db="EMBL/GenBank/DDBJ databases">
        <title>Arthrobacter sp. nov., isolated from plateau pika and Tibetan wild ass.</title>
        <authorList>
            <person name="Ge Y."/>
        </authorList>
    </citation>
    <scope>NUCLEOTIDE SEQUENCE [LARGE SCALE GENOMIC DNA]</scope>
    <source>
        <strain evidence="4 5">785</strain>
    </source>
</reference>
<keyword evidence="2" id="KW-0732">Signal</keyword>
<feature type="transmembrane region" description="Helical" evidence="1">
    <location>
        <begin position="155"/>
        <end position="173"/>
    </location>
</feature>
<evidence type="ECO:0000259" key="3">
    <source>
        <dbReference type="Pfam" id="PF07786"/>
    </source>
</evidence>
<evidence type="ECO:0000313" key="4">
    <source>
        <dbReference type="EMBL" id="KAD3456027.1"/>
    </source>
</evidence>
<feature type="transmembrane region" description="Helical" evidence="1">
    <location>
        <begin position="366"/>
        <end position="383"/>
    </location>
</feature>
<feature type="transmembrane region" description="Helical" evidence="1">
    <location>
        <begin position="343"/>
        <end position="360"/>
    </location>
</feature>
<feature type="transmembrane region" description="Helical" evidence="1">
    <location>
        <begin position="102"/>
        <end position="124"/>
    </location>
</feature>
<organism evidence="4 5">
    <name type="scientific">Arthrobacter yangruifuii</name>
    <dbReference type="NCBI Taxonomy" id="2606616"/>
    <lineage>
        <taxon>Bacteria</taxon>
        <taxon>Bacillati</taxon>
        <taxon>Actinomycetota</taxon>
        <taxon>Actinomycetes</taxon>
        <taxon>Micrococcales</taxon>
        <taxon>Micrococcaceae</taxon>
        <taxon>Arthrobacter</taxon>
    </lineage>
</organism>
<keyword evidence="5" id="KW-1185">Reference proteome</keyword>
<protein>
    <submittedName>
        <fullName evidence="4">DUF1624 domain-containing protein</fullName>
    </submittedName>
</protein>
<feature type="transmembrane region" description="Helical" evidence="1">
    <location>
        <begin position="130"/>
        <end position="148"/>
    </location>
</feature>
<dbReference type="AlphaFoldDB" id="A0A5N6ME63"/>
<accession>A0A5N6ME63</accession>
<name>A0A5N6ME63_9MICC</name>
<evidence type="ECO:0000313" key="5">
    <source>
        <dbReference type="Proteomes" id="UP000326852"/>
    </source>
</evidence>
<dbReference type="InterPro" id="IPR012429">
    <property type="entry name" value="HGSNAT_cat"/>
</dbReference>
<feature type="transmembrane region" description="Helical" evidence="1">
    <location>
        <begin position="233"/>
        <end position="254"/>
    </location>
</feature>
<feature type="transmembrane region" description="Helical" evidence="1">
    <location>
        <begin position="66"/>
        <end position="90"/>
    </location>
</feature>
<feature type="domain" description="Heparan-alpha-glucosaminide N-acetyltransferase catalytic" evidence="3">
    <location>
        <begin position="34"/>
        <end position="250"/>
    </location>
</feature>
<keyword evidence="1" id="KW-0812">Transmembrane</keyword>